<evidence type="ECO:0000313" key="2">
    <source>
        <dbReference type="Proteomes" id="UP000190341"/>
    </source>
</evidence>
<dbReference type="InterPro" id="IPR014729">
    <property type="entry name" value="Rossmann-like_a/b/a_fold"/>
</dbReference>
<proteinExistence type="predicted"/>
<name>A0A1T5KRF4_9GAMM</name>
<dbReference type="EMBL" id="FUZV01000001">
    <property type="protein sequence ID" value="SKC66075.1"/>
    <property type="molecule type" value="Genomic_DNA"/>
</dbReference>
<evidence type="ECO:0008006" key="3">
    <source>
        <dbReference type="Google" id="ProtNLM"/>
    </source>
</evidence>
<dbReference type="Gene3D" id="3.40.50.620">
    <property type="entry name" value="HUPs"/>
    <property type="match status" value="1"/>
</dbReference>
<keyword evidence="2" id="KW-1185">Reference proteome</keyword>
<accession>A0A1T5KRF4</accession>
<reference evidence="1 2" key="1">
    <citation type="submission" date="2017-02" db="EMBL/GenBank/DDBJ databases">
        <authorList>
            <person name="Peterson S.W."/>
        </authorList>
    </citation>
    <scope>NUCLEOTIDE SEQUENCE [LARGE SCALE GENOMIC DNA]</scope>
    <source>
        <strain evidence="1 2">P15</strain>
    </source>
</reference>
<evidence type="ECO:0000313" key="1">
    <source>
        <dbReference type="EMBL" id="SKC66075.1"/>
    </source>
</evidence>
<sequence>MQSDMHVEADSPLFRDSSPRAVAVLWTGGWDSTFQVLRLLLKHRLPVVPYYLEDATRASTAVELATIQAISDALRREHEHVRGLLRPLRRFLVADIPRDPAMQQALREVRRRSYIGDQYAWLPAFCKRQRLDDIELSVHVDDKVQALLSSMVSDFQQAGCYRSYRVDARHADRPEYALFRYFSFPLFAIDKRAMQDEAAREGWSDYMHMTWFCHRPWRGQPCGACAPCVYAIEEGMAWRVPRQRRALTWLYRKFALPLKPPLRAALATMRRS</sequence>
<dbReference type="AlphaFoldDB" id="A0A1T5KRF4"/>
<protein>
    <recommendedName>
        <fullName evidence="3">7-cyano-7-deazaguanine synthase (Queuosine biosynthesis)</fullName>
    </recommendedName>
</protein>
<gene>
    <name evidence="1" type="ORF">SAMN06296058_1919</name>
</gene>
<dbReference type="SUPFAM" id="SSF52402">
    <property type="entry name" value="Adenine nucleotide alpha hydrolases-like"/>
    <property type="match status" value="1"/>
</dbReference>
<organism evidence="1 2">
    <name type="scientific">Pseudoxanthomonas indica</name>
    <dbReference type="NCBI Taxonomy" id="428993"/>
    <lineage>
        <taxon>Bacteria</taxon>
        <taxon>Pseudomonadati</taxon>
        <taxon>Pseudomonadota</taxon>
        <taxon>Gammaproteobacteria</taxon>
        <taxon>Lysobacterales</taxon>
        <taxon>Lysobacteraceae</taxon>
        <taxon>Pseudoxanthomonas</taxon>
    </lineage>
</organism>
<dbReference type="Proteomes" id="UP000190341">
    <property type="component" value="Unassembled WGS sequence"/>
</dbReference>
<dbReference type="STRING" id="428993.SAMN06296058_1919"/>